<evidence type="ECO:0000256" key="4">
    <source>
        <dbReference type="ARBA" id="ARBA00047899"/>
    </source>
</evidence>
<dbReference type="SUPFAM" id="SSF49879">
    <property type="entry name" value="SMAD/FHA domain"/>
    <property type="match status" value="1"/>
</dbReference>
<proteinExistence type="predicted"/>
<evidence type="ECO:0000313" key="10">
    <source>
        <dbReference type="Proteomes" id="UP000051574"/>
    </source>
</evidence>
<dbReference type="Pfam" id="PF00498">
    <property type="entry name" value="FHA"/>
    <property type="match status" value="1"/>
</dbReference>
<dbReference type="EC" id="2.7.11.1" evidence="1"/>
<sequence length="298" mass="34612">KHFEISLEDSEGSLYIKDLSRYGTFINKERIPKGKPKKLSHGDIISVGKPEFQVFDYVCSPVKEFLPLELRRKYELSEDLGEGGFGIVKKIFDKETCRPYAVKKIPCNETMHFATNETNIFQMVSHPENILVKKHTSYREVDIVIKLTDFGLSKLLDKHSKAQTRCGTIYFEAPEVREGLQYDYTADIWSLGILLYYMFFRHIPDIVNEEISLDAQDFSNISDHVIALIKAMLVPEPSTRIKINGIMEHPWIQEDQYVKQKLEAVFNQEKEDRSNEFEVTRFPFSSQRTVANLSENRV</sequence>
<evidence type="ECO:0000259" key="7">
    <source>
        <dbReference type="PROSITE" id="PS50006"/>
    </source>
</evidence>
<dbReference type="PROSITE" id="PS00107">
    <property type="entry name" value="PROTEIN_KINASE_ATP"/>
    <property type="match status" value="1"/>
</dbReference>
<dbReference type="GO" id="GO:0005524">
    <property type="term" value="F:ATP binding"/>
    <property type="evidence" value="ECO:0007669"/>
    <property type="project" value="UniProtKB-UniRule"/>
</dbReference>
<dbReference type="Gene3D" id="2.60.200.20">
    <property type="match status" value="1"/>
</dbReference>
<dbReference type="InterPro" id="IPR000253">
    <property type="entry name" value="FHA_dom"/>
</dbReference>
<dbReference type="PROSITE" id="PS50006">
    <property type="entry name" value="FHA_DOMAIN"/>
    <property type="match status" value="1"/>
</dbReference>
<dbReference type="Pfam" id="PF00069">
    <property type="entry name" value="Pkinase"/>
    <property type="match status" value="1"/>
</dbReference>
<dbReference type="PANTHER" id="PTHR44167">
    <property type="entry name" value="OVARIAN-SPECIFIC SERINE/THREONINE-PROTEIN KINASE LOK-RELATED"/>
    <property type="match status" value="1"/>
</dbReference>
<evidence type="ECO:0000256" key="5">
    <source>
        <dbReference type="ARBA" id="ARBA00048679"/>
    </source>
</evidence>
<keyword evidence="3 9" id="KW-0808">Transferase</keyword>
<dbReference type="GO" id="GO:0005634">
    <property type="term" value="C:nucleus"/>
    <property type="evidence" value="ECO:0007669"/>
    <property type="project" value="TreeGrafter"/>
</dbReference>
<dbReference type="InterPro" id="IPR000719">
    <property type="entry name" value="Prot_kinase_dom"/>
</dbReference>
<protein>
    <recommendedName>
        <fullName evidence="1">non-specific serine/threonine protein kinase</fullName>
        <ecNumber evidence="1">2.7.11.1</ecNumber>
    </recommendedName>
</protein>
<dbReference type="InterPro" id="IPR008984">
    <property type="entry name" value="SMAD_FHA_dom_sf"/>
</dbReference>
<dbReference type="InterPro" id="IPR017441">
    <property type="entry name" value="Protein_kinase_ATP_BS"/>
</dbReference>
<keyword evidence="10" id="KW-1185">Reference proteome</keyword>
<keyword evidence="3 9" id="KW-0418">Kinase</keyword>
<evidence type="ECO:0000259" key="8">
    <source>
        <dbReference type="PROSITE" id="PS50011"/>
    </source>
</evidence>
<evidence type="ECO:0000256" key="3">
    <source>
        <dbReference type="ARBA" id="ARBA00022777"/>
    </source>
</evidence>
<keyword evidence="6" id="KW-0547">Nucleotide-binding</keyword>
<comment type="catalytic activity">
    <reaction evidence="4">
        <text>L-threonyl-[protein] + ATP = O-phospho-L-threonyl-[protein] + ADP + H(+)</text>
        <dbReference type="Rhea" id="RHEA:46608"/>
        <dbReference type="Rhea" id="RHEA-COMP:11060"/>
        <dbReference type="Rhea" id="RHEA-COMP:11605"/>
        <dbReference type="ChEBI" id="CHEBI:15378"/>
        <dbReference type="ChEBI" id="CHEBI:30013"/>
        <dbReference type="ChEBI" id="CHEBI:30616"/>
        <dbReference type="ChEBI" id="CHEBI:61977"/>
        <dbReference type="ChEBI" id="CHEBI:456216"/>
        <dbReference type="EC" id="2.7.11.1"/>
    </reaction>
</comment>
<dbReference type="GO" id="GO:0044773">
    <property type="term" value="P:mitotic DNA damage checkpoint signaling"/>
    <property type="evidence" value="ECO:0007669"/>
    <property type="project" value="TreeGrafter"/>
</dbReference>
<keyword evidence="2" id="KW-0723">Serine/threonine-protein kinase</keyword>
<dbReference type="InterPro" id="IPR011009">
    <property type="entry name" value="Kinase-like_dom_sf"/>
</dbReference>
<feature type="non-terminal residue" evidence="9">
    <location>
        <position position="1"/>
    </location>
</feature>
<dbReference type="SMART" id="SM00220">
    <property type="entry name" value="S_TKc"/>
    <property type="match status" value="1"/>
</dbReference>
<name>A0A0T6ATV7_9SCAR</name>
<feature type="binding site" evidence="6">
    <location>
        <position position="104"/>
    </location>
    <ligand>
        <name>ATP</name>
        <dbReference type="ChEBI" id="CHEBI:30616"/>
    </ligand>
</feature>
<dbReference type="GO" id="GO:0004674">
    <property type="term" value="F:protein serine/threonine kinase activity"/>
    <property type="evidence" value="ECO:0007669"/>
    <property type="project" value="UniProtKB-KW"/>
</dbReference>
<dbReference type="Gene3D" id="1.10.510.10">
    <property type="entry name" value="Transferase(Phosphotransferase) domain 1"/>
    <property type="match status" value="2"/>
</dbReference>
<dbReference type="SUPFAM" id="SSF56112">
    <property type="entry name" value="Protein kinase-like (PK-like)"/>
    <property type="match status" value="1"/>
</dbReference>
<evidence type="ECO:0000256" key="6">
    <source>
        <dbReference type="PROSITE-ProRule" id="PRU10141"/>
    </source>
</evidence>
<feature type="domain" description="FHA" evidence="7">
    <location>
        <begin position="1"/>
        <end position="31"/>
    </location>
</feature>
<dbReference type="PROSITE" id="PS50011">
    <property type="entry name" value="PROTEIN_KINASE_DOM"/>
    <property type="match status" value="1"/>
</dbReference>
<dbReference type="AlphaFoldDB" id="A0A0T6ATV7"/>
<dbReference type="Proteomes" id="UP000051574">
    <property type="component" value="Unassembled WGS sequence"/>
</dbReference>
<reference evidence="9 10" key="1">
    <citation type="submission" date="2015-09" db="EMBL/GenBank/DDBJ databases">
        <title>Draft genome of the scarab beetle Oryctes borbonicus.</title>
        <authorList>
            <person name="Meyer J.M."/>
            <person name="Markov G.V."/>
            <person name="Baskaran P."/>
            <person name="Herrmann M."/>
            <person name="Sommer R.J."/>
            <person name="Roedelsperger C."/>
        </authorList>
    </citation>
    <scope>NUCLEOTIDE SEQUENCE [LARGE SCALE GENOMIC DNA]</scope>
    <source>
        <strain evidence="9">OB123</strain>
        <tissue evidence="9">Whole animal</tissue>
    </source>
</reference>
<evidence type="ECO:0000256" key="2">
    <source>
        <dbReference type="ARBA" id="ARBA00022527"/>
    </source>
</evidence>
<dbReference type="PANTHER" id="PTHR44167:SF24">
    <property type="entry name" value="SERINE_THREONINE-PROTEIN KINASE CHK2"/>
    <property type="match status" value="1"/>
</dbReference>
<comment type="caution">
    <text evidence="9">The sequence shown here is derived from an EMBL/GenBank/DDBJ whole genome shotgun (WGS) entry which is preliminary data.</text>
</comment>
<comment type="catalytic activity">
    <reaction evidence="5">
        <text>L-seryl-[protein] + ATP = O-phospho-L-seryl-[protein] + ADP + H(+)</text>
        <dbReference type="Rhea" id="RHEA:17989"/>
        <dbReference type="Rhea" id="RHEA-COMP:9863"/>
        <dbReference type="Rhea" id="RHEA-COMP:11604"/>
        <dbReference type="ChEBI" id="CHEBI:15378"/>
        <dbReference type="ChEBI" id="CHEBI:29999"/>
        <dbReference type="ChEBI" id="CHEBI:30616"/>
        <dbReference type="ChEBI" id="CHEBI:83421"/>
        <dbReference type="ChEBI" id="CHEBI:456216"/>
        <dbReference type="EC" id="2.7.11.1"/>
    </reaction>
</comment>
<gene>
    <name evidence="9" type="ORF">AMK59_6590</name>
</gene>
<dbReference type="EMBL" id="LJIG01022842">
    <property type="protein sequence ID" value="KRT78436.1"/>
    <property type="molecule type" value="Genomic_DNA"/>
</dbReference>
<organism evidence="9 10">
    <name type="scientific">Oryctes borbonicus</name>
    <dbReference type="NCBI Taxonomy" id="1629725"/>
    <lineage>
        <taxon>Eukaryota</taxon>
        <taxon>Metazoa</taxon>
        <taxon>Ecdysozoa</taxon>
        <taxon>Arthropoda</taxon>
        <taxon>Hexapoda</taxon>
        <taxon>Insecta</taxon>
        <taxon>Pterygota</taxon>
        <taxon>Neoptera</taxon>
        <taxon>Endopterygota</taxon>
        <taxon>Coleoptera</taxon>
        <taxon>Polyphaga</taxon>
        <taxon>Scarabaeiformia</taxon>
        <taxon>Scarabaeidae</taxon>
        <taxon>Dynastinae</taxon>
        <taxon>Oryctes</taxon>
    </lineage>
</organism>
<evidence type="ECO:0000256" key="1">
    <source>
        <dbReference type="ARBA" id="ARBA00012513"/>
    </source>
</evidence>
<evidence type="ECO:0000313" key="9">
    <source>
        <dbReference type="EMBL" id="KRT78436.1"/>
    </source>
</evidence>
<accession>A0A0T6ATV7</accession>
<feature type="domain" description="Protein kinase" evidence="8">
    <location>
        <begin position="1"/>
        <end position="252"/>
    </location>
</feature>
<keyword evidence="6" id="KW-0067">ATP-binding</keyword>
<dbReference type="OrthoDB" id="40902at2759"/>